<keyword evidence="6" id="KW-1185">Reference proteome</keyword>
<dbReference type="Proteomes" id="UP001258945">
    <property type="component" value="Unassembled WGS sequence"/>
</dbReference>
<reference evidence="4 6" key="2">
    <citation type="journal article" date="2019" name="Microb. Pathog.">
        <title>Comparison of VITEK 2, MALDI-TOF MS, 16S rRNA gene sequencing, and whole-genome sequencing for identification of Roseomonas mucosa.</title>
        <authorList>
            <person name="Rudolph W.W."/>
            <person name="Gunzer F."/>
            <person name="Trauth M."/>
            <person name="Bunk B."/>
            <person name="Bigge R."/>
            <person name="Schrottner P."/>
        </authorList>
    </citation>
    <scope>NUCLEOTIDE SEQUENCE [LARGE SCALE GENOMIC DNA]</scope>
    <source>
        <strain evidence="4 6">DSM 103800</strain>
    </source>
</reference>
<dbReference type="KEGG" id="rgi:RGI145_19280"/>
<feature type="domain" description="AB hydrolase-1" evidence="1">
    <location>
        <begin position="22"/>
        <end position="244"/>
    </location>
</feature>
<dbReference type="eggNOG" id="COG2267">
    <property type="taxonomic scope" value="Bacteria"/>
</dbReference>
<dbReference type="PRINTS" id="PR00111">
    <property type="entry name" value="ABHYDROLASE"/>
</dbReference>
<dbReference type="STRING" id="257708.RGI145_19280"/>
<evidence type="ECO:0000313" key="4">
    <source>
        <dbReference type="EMBL" id="MDT8332208.1"/>
    </source>
</evidence>
<dbReference type="InterPro" id="IPR052512">
    <property type="entry name" value="4CMD/NDH-1_regulator"/>
</dbReference>
<dbReference type="NCBIfam" id="TIGR02427">
    <property type="entry name" value="protocat_pcaD"/>
    <property type="match status" value="1"/>
</dbReference>
<evidence type="ECO:0000259" key="1">
    <source>
        <dbReference type="Pfam" id="PF00561"/>
    </source>
</evidence>
<dbReference type="SUPFAM" id="SSF69118">
    <property type="entry name" value="AhpD-like"/>
    <property type="match status" value="1"/>
</dbReference>
<dbReference type="Pfam" id="PF00561">
    <property type="entry name" value="Abhydrolase_1"/>
    <property type="match status" value="1"/>
</dbReference>
<dbReference type="AlphaFoldDB" id="A0A1L7AJH7"/>
<proteinExistence type="predicted"/>
<accession>A0A1L7AJH7</accession>
<reference evidence="3 5" key="1">
    <citation type="submission" date="2016-05" db="EMBL/GenBank/DDBJ databases">
        <title>Complete Genome and Methylome Analysis of Psychrotrophic Bacterial Isolates from Antarctic Lake Untersee.</title>
        <authorList>
            <person name="Fomenkov A."/>
            <person name="Akimov V.N."/>
            <person name="Vasilyeva L.V."/>
            <person name="Andersen D."/>
            <person name="Vincze T."/>
            <person name="Roberts R.J."/>
        </authorList>
    </citation>
    <scope>NUCLEOTIDE SEQUENCE [LARGE SCALE GENOMIC DNA]</scope>
    <source>
        <strain evidence="3 5">U14-5</strain>
    </source>
</reference>
<dbReference type="NCBIfam" id="TIGR02425">
    <property type="entry name" value="decarb_PcaC"/>
    <property type="match status" value="1"/>
</dbReference>
<dbReference type="EMBL" id="JAVVDO010000023">
    <property type="protein sequence ID" value="MDT8332208.1"/>
    <property type="molecule type" value="Genomic_DNA"/>
</dbReference>
<protein>
    <submittedName>
        <fullName evidence="3">3-oxoadipate enol-lactonase</fullName>
        <ecNumber evidence="4">3.1.1.24</ecNumber>
    </submittedName>
</protein>
<gene>
    <name evidence="4" type="primary">pcaD</name>
    <name evidence="3" type="ORF">RGI145_19280</name>
    <name evidence="4" type="ORF">RQ831_14195</name>
</gene>
<dbReference type="SUPFAM" id="SSF53474">
    <property type="entry name" value="alpha/beta-Hydrolases"/>
    <property type="match status" value="1"/>
</dbReference>
<dbReference type="PANTHER" id="PTHR33570:SF2">
    <property type="entry name" value="CARBOXYMUCONOLACTONE DECARBOXYLASE-LIKE DOMAIN-CONTAINING PROTEIN"/>
    <property type="match status" value="1"/>
</dbReference>
<dbReference type="InterPro" id="IPR029032">
    <property type="entry name" value="AhpD-like"/>
</dbReference>
<evidence type="ECO:0000313" key="5">
    <source>
        <dbReference type="Proteomes" id="UP000185494"/>
    </source>
</evidence>
<feature type="domain" description="Carboxymuconolactone decarboxylase-like" evidence="2">
    <location>
        <begin position="297"/>
        <end position="378"/>
    </location>
</feature>
<name>A0A1L7AJH7_9PROT</name>
<organism evidence="3 5">
    <name type="scientific">Roseomonas gilardii</name>
    <dbReference type="NCBI Taxonomy" id="257708"/>
    <lineage>
        <taxon>Bacteria</taxon>
        <taxon>Pseudomonadati</taxon>
        <taxon>Pseudomonadota</taxon>
        <taxon>Alphaproteobacteria</taxon>
        <taxon>Acetobacterales</taxon>
        <taxon>Roseomonadaceae</taxon>
        <taxon>Roseomonas</taxon>
    </lineage>
</organism>
<dbReference type="GO" id="GO:0042952">
    <property type="term" value="P:beta-ketoadipate pathway"/>
    <property type="evidence" value="ECO:0007669"/>
    <property type="project" value="InterPro"/>
</dbReference>
<reference evidence="4" key="3">
    <citation type="submission" date="2023-09" db="EMBL/GenBank/DDBJ databases">
        <authorList>
            <person name="Schober I."/>
            <person name="Bunk B."/>
        </authorList>
    </citation>
    <scope>NUCLEOTIDE SEQUENCE</scope>
    <source>
        <strain evidence="4">DSM 103800</strain>
    </source>
</reference>
<dbReference type="Proteomes" id="UP000185494">
    <property type="component" value="Chromosome 1"/>
</dbReference>
<dbReference type="InterPro" id="IPR012788">
    <property type="entry name" value="Decarb_PcaC"/>
</dbReference>
<dbReference type="InterPro" id="IPR029058">
    <property type="entry name" value="AB_hydrolase_fold"/>
</dbReference>
<dbReference type="RefSeq" id="WP_075799670.1">
    <property type="nucleotide sequence ID" value="NZ_CP015583.1"/>
</dbReference>
<sequence length="389" mass="40919">MFLRLDGNTFQAQVSGPANGEVLLLLHSLGTNAGIWEEPAEAFSNRYRVIRPDLRGHGMSGVTPGPYSIEGMARDMLGLLDLMGVESAHVAGISIGGMIAQSLAAQAPGRVRSLTLVDTALAIPPAQGWIDRAATVRAEGMAPLVETVVARWVTPASLGEPRTDALRAMLRRTDPEGYAGAAEAIAAADLTETSRRLSVPTLVLVGDGDQATPLASAEALRDAIPGARLEVIPDTAHIPTMERPEAVVAAMRGFLTAQAPVAAGDAYAAGLAVRKSVLGEAHVARASAAVTPLDQPFQDYITRNVWGQIWTRPGLPRHTRSLLTLAMMAALGREDEFVLHVRATRNTGVSPEEIAEVLLQVGAYAGVPVANHALKLAKKALTEMAGEAP</sequence>
<dbReference type="GO" id="GO:0051920">
    <property type="term" value="F:peroxiredoxin activity"/>
    <property type="evidence" value="ECO:0007669"/>
    <property type="project" value="InterPro"/>
</dbReference>
<dbReference type="PANTHER" id="PTHR33570">
    <property type="entry name" value="4-CARBOXYMUCONOLACTONE DECARBOXYLASE FAMILY PROTEIN"/>
    <property type="match status" value="1"/>
</dbReference>
<evidence type="ECO:0000259" key="2">
    <source>
        <dbReference type="Pfam" id="PF02627"/>
    </source>
</evidence>
<dbReference type="EMBL" id="CP015583">
    <property type="protein sequence ID" value="APT58928.1"/>
    <property type="molecule type" value="Genomic_DNA"/>
</dbReference>
<dbReference type="InterPro" id="IPR026968">
    <property type="entry name" value="PcaD/CatD"/>
</dbReference>
<evidence type="ECO:0000313" key="6">
    <source>
        <dbReference type="Proteomes" id="UP001258945"/>
    </source>
</evidence>
<evidence type="ECO:0000313" key="3">
    <source>
        <dbReference type="EMBL" id="APT58928.1"/>
    </source>
</evidence>
<dbReference type="eggNOG" id="COG0599">
    <property type="taxonomic scope" value="Bacteria"/>
</dbReference>
<dbReference type="GO" id="GO:0047570">
    <property type="term" value="F:3-oxoadipate enol-lactonase activity"/>
    <property type="evidence" value="ECO:0007669"/>
    <property type="project" value="UniProtKB-EC"/>
</dbReference>
<dbReference type="Gene3D" id="3.40.50.1820">
    <property type="entry name" value="alpha/beta hydrolase"/>
    <property type="match status" value="1"/>
</dbReference>
<dbReference type="Gene3D" id="1.20.1290.10">
    <property type="entry name" value="AhpD-like"/>
    <property type="match status" value="1"/>
</dbReference>
<dbReference type="EC" id="3.1.1.24" evidence="4"/>
<keyword evidence="4" id="KW-0378">Hydrolase</keyword>
<dbReference type="InterPro" id="IPR003779">
    <property type="entry name" value="CMD-like"/>
</dbReference>
<dbReference type="InterPro" id="IPR000073">
    <property type="entry name" value="AB_hydrolase_1"/>
</dbReference>
<dbReference type="Pfam" id="PF02627">
    <property type="entry name" value="CMD"/>
    <property type="match status" value="1"/>
</dbReference>